<feature type="non-terminal residue" evidence="7">
    <location>
        <position position="196"/>
    </location>
</feature>
<sequence>GEKTGNSDVIRPIEKPYSKTGGLAVLYGNLAEEGAVIKEAAVSKNFPRVFNGKARVFDSEEEVNEFLSKEEVEKGTVLVIRYEGKIGGPGMREMLYPTSAISGLGLDEDVALITDGRFSGASKGPCIGHIQPEAALGGTIALVINGDEIRIDLEKKRIDLLIDESELTKRRRNFKAKVKSLPYGVLRNYKQMNEKQ</sequence>
<dbReference type="FunFam" id="3.50.30.80:FF:000001">
    <property type="entry name" value="Dihydroxy-acid dehydratase"/>
    <property type="match status" value="1"/>
</dbReference>
<dbReference type="InterPro" id="IPR042096">
    <property type="entry name" value="Dihydro-acid_dehy_C"/>
</dbReference>
<proteinExistence type="inferred from homology"/>
<accession>X1VY72</accession>
<reference evidence="7" key="1">
    <citation type="journal article" date="2014" name="Front. Microbiol.">
        <title>High frequency of phylogenetically diverse reductive dehalogenase-homologous genes in deep subseafloor sedimentary metagenomes.</title>
        <authorList>
            <person name="Kawai M."/>
            <person name="Futagami T."/>
            <person name="Toyoda A."/>
            <person name="Takaki Y."/>
            <person name="Nishi S."/>
            <person name="Hori S."/>
            <person name="Arai W."/>
            <person name="Tsubouchi T."/>
            <person name="Morono Y."/>
            <person name="Uchiyama I."/>
            <person name="Ito T."/>
            <person name="Fujiyama A."/>
            <person name="Inagaki F."/>
            <person name="Takami H."/>
        </authorList>
    </citation>
    <scope>NUCLEOTIDE SEQUENCE</scope>
    <source>
        <strain evidence="7">Expedition CK06-06</strain>
    </source>
</reference>
<dbReference type="GO" id="GO:0051536">
    <property type="term" value="F:iron-sulfur cluster binding"/>
    <property type="evidence" value="ECO:0007669"/>
    <property type="project" value="UniProtKB-KW"/>
</dbReference>
<dbReference type="EMBL" id="BARW01037386">
    <property type="protein sequence ID" value="GAJ24331.1"/>
    <property type="molecule type" value="Genomic_DNA"/>
</dbReference>
<evidence type="ECO:0000313" key="7">
    <source>
        <dbReference type="EMBL" id="GAJ24331.1"/>
    </source>
</evidence>
<feature type="non-terminal residue" evidence="7">
    <location>
        <position position="1"/>
    </location>
</feature>
<dbReference type="InterPro" id="IPR056740">
    <property type="entry name" value="ILV_EDD_C"/>
</dbReference>
<comment type="caution">
    <text evidence="7">The sequence shown here is derived from an EMBL/GenBank/DDBJ whole genome shotgun (WGS) entry which is preliminary data.</text>
</comment>
<dbReference type="PANTHER" id="PTHR43661:SF3">
    <property type="entry name" value="D-XYLONATE DEHYDRATASE YAGF-RELATED"/>
    <property type="match status" value="1"/>
</dbReference>
<dbReference type="AlphaFoldDB" id="X1VY72"/>
<feature type="domain" description="Dihydroxy-acid/6-phosphogluconate dehydratase C-terminal" evidence="6">
    <location>
        <begin position="8"/>
        <end position="193"/>
    </location>
</feature>
<evidence type="ECO:0000256" key="4">
    <source>
        <dbReference type="ARBA" id="ARBA00023014"/>
    </source>
</evidence>
<name>X1VY72_9ZZZZ</name>
<dbReference type="GO" id="GO:0005829">
    <property type="term" value="C:cytosol"/>
    <property type="evidence" value="ECO:0007669"/>
    <property type="project" value="TreeGrafter"/>
</dbReference>
<dbReference type="GO" id="GO:0016836">
    <property type="term" value="F:hydro-lyase activity"/>
    <property type="evidence" value="ECO:0007669"/>
    <property type="project" value="UniProtKB-ARBA"/>
</dbReference>
<evidence type="ECO:0000256" key="2">
    <source>
        <dbReference type="ARBA" id="ARBA00022723"/>
    </source>
</evidence>
<dbReference type="SUPFAM" id="SSF52016">
    <property type="entry name" value="LeuD/IlvD-like"/>
    <property type="match status" value="1"/>
</dbReference>
<dbReference type="PANTHER" id="PTHR43661">
    <property type="entry name" value="D-XYLONATE DEHYDRATASE"/>
    <property type="match status" value="1"/>
</dbReference>
<evidence type="ECO:0000256" key="1">
    <source>
        <dbReference type="ARBA" id="ARBA00006486"/>
    </source>
</evidence>
<dbReference type="Pfam" id="PF24877">
    <property type="entry name" value="ILV_EDD_C"/>
    <property type="match status" value="1"/>
</dbReference>
<evidence type="ECO:0000259" key="6">
    <source>
        <dbReference type="Pfam" id="PF24877"/>
    </source>
</evidence>
<comment type="similarity">
    <text evidence="1">Belongs to the IlvD/Edd family.</text>
</comment>
<dbReference type="Gene3D" id="3.50.30.80">
    <property type="entry name" value="IlvD/EDD C-terminal domain-like"/>
    <property type="match status" value="1"/>
</dbReference>
<keyword evidence="5" id="KW-0456">Lyase</keyword>
<dbReference type="GO" id="GO:0046872">
    <property type="term" value="F:metal ion binding"/>
    <property type="evidence" value="ECO:0007669"/>
    <property type="project" value="UniProtKB-KW"/>
</dbReference>
<evidence type="ECO:0000256" key="5">
    <source>
        <dbReference type="ARBA" id="ARBA00023239"/>
    </source>
</evidence>
<organism evidence="7">
    <name type="scientific">marine sediment metagenome</name>
    <dbReference type="NCBI Taxonomy" id="412755"/>
    <lineage>
        <taxon>unclassified sequences</taxon>
        <taxon>metagenomes</taxon>
        <taxon>ecological metagenomes</taxon>
    </lineage>
</organism>
<gene>
    <name evidence="7" type="ORF">S12H4_57733</name>
</gene>
<evidence type="ECO:0000256" key="3">
    <source>
        <dbReference type="ARBA" id="ARBA00023004"/>
    </source>
</evidence>
<keyword evidence="3" id="KW-0408">Iron</keyword>
<dbReference type="PROSITE" id="PS00887">
    <property type="entry name" value="ILVD_EDD_2"/>
    <property type="match status" value="1"/>
</dbReference>
<keyword evidence="2" id="KW-0479">Metal-binding</keyword>
<protein>
    <recommendedName>
        <fullName evidence="6">Dihydroxy-acid/6-phosphogluconate dehydratase C-terminal domain-containing protein</fullName>
    </recommendedName>
</protein>
<dbReference type="InterPro" id="IPR020558">
    <property type="entry name" value="DiOHA_6PGluconate_deHydtase_CS"/>
</dbReference>
<keyword evidence="4" id="KW-0411">Iron-sulfur</keyword>